<feature type="non-terminal residue" evidence="1">
    <location>
        <position position="65"/>
    </location>
</feature>
<accession>A0A382UVX6</accession>
<dbReference type="AlphaFoldDB" id="A0A382UVX6"/>
<evidence type="ECO:0000313" key="1">
    <source>
        <dbReference type="EMBL" id="SVD38406.1"/>
    </source>
</evidence>
<dbReference type="PANTHER" id="PTHR36154:SF1">
    <property type="entry name" value="DNA-BINDING TRANSCRIPTIONAL ACTIVATOR ALPA"/>
    <property type="match status" value="1"/>
</dbReference>
<dbReference type="Gene3D" id="1.10.238.160">
    <property type="match status" value="1"/>
</dbReference>
<organism evidence="1">
    <name type="scientific">marine metagenome</name>
    <dbReference type="NCBI Taxonomy" id="408172"/>
    <lineage>
        <taxon>unclassified sequences</taxon>
        <taxon>metagenomes</taxon>
        <taxon>ecological metagenomes</taxon>
    </lineage>
</organism>
<sequence>MEQMILRLPNVKAITGLSRSTIYLRMSEGAFPKHISLGSRAVGWLKTEVSDWMEQRILESRVNET</sequence>
<protein>
    <recommendedName>
        <fullName evidence="2">AlpA family transcriptional regulator</fullName>
    </recommendedName>
</protein>
<proteinExistence type="predicted"/>
<dbReference type="InterPro" id="IPR052931">
    <property type="entry name" value="Prophage_regulatory_activator"/>
</dbReference>
<dbReference type="EMBL" id="UINC01147217">
    <property type="protein sequence ID" value="SVD38406.1"/>
    <property type="molecule type" value="Genomic_DNA"/>
</dbReference>
<reference evidence="1" key="1">
    <citation type="submission" date="2018-05" db="EMBL/GenBank/DDBJ databases">
        <authorList>
            <person name="Lanie J.A."/>
            <person name="Ng W.-L."/>
            <person name="Kazmierczak K.M."/>
            <person name="Andrzejewski T.M."/>
            <person name="Davidsen T.M."/>
            <person name="Wayne K.J."/>
            <person name="Tettelin H."/>
            <person name="Glass J.I."/>
            <person name="Rusch D."/>
            <person name="Podicherti R."/>
            <person name="Tsui H.-C.T."/>
            <person name="Winkler M.E."/>
        </authorList>
    </citation>
    <scope>NUCLEOTIDE SEQUENCE</scope>
</reference>
<dbReference type="PANTHER" id="PTHR36154">
    <property type="entry name" value="DNA-BINDING TRANSCRIPTIONAL ACTIVATOR ALPA"/>
    <property type="match status" value="1"/>
</dbReference>
<name>A0A382UVX6_9ZZZZ</name>
<gene>
    <name evidence="1" type="ORF">METZ01_LOCUS391260</name>
</gene>
<dbReference type="Pfam" id="PF05930">
    <property type="entry name" value="Phage_AlpA"/>
    <property type="match status" value="1"/>
</dbReference>
<evidence type="ECO:0008006" key="2">
    <source>
        <dbReference type="Google" id="ProtNLM"/>
    </source>
</evidence>
<dbReference type="InterPro" id="IPR010260">
    <property type="entry name" value="AlpA"/>
</dbReference>